<dbReference type="RefSeq" id="XP_028886606.1">
    <property type="nucleotide sequence ID" value="XM_029022060.1"/>
</dbReference>
<feature type="compositionally biased region" description="Pro residues" evidence="1">
    <location>
        <begin position="333"/>
        <end position="342"/>
    </location>
</feature>
<sequence length="876" mass="102932">MSFPSITSSFCEERDIRSRLVRFYEKHNPQQLNHIDTILFVYKDHWDELFDALAEKYEGRPTQSKRKPFSFFTTHEHEGSSIDILPRDEKDPDTPSFFKLRDPILVVQDRLKKNLGDSKEYESTITYLNSDTIQNSQKRLQRRHLTVEDEEAVVLRLRLQQLFMRFIPNEIFHMEEIMSRYREAYKEKVRFSGDSCRFITDKEWQEAMIKDFLCEFDQKGIKNDNHDIATQQMKIPNFNYRYSMDTLSSFSPMDTLEVAEPLLDTESLNPNQYVTSKTPVVKTICAPFSLNHFSPHKNENIFHSNIGSSIGNLYTPPGDNWLADAADRFSTTTPPPPPPPPPQEKRSSSLTPFESKSMIYEEDEQQKKNEKKEEKEKNKKSKNRETTGSFIVLRRNICVKEVLEMFLQTNEEQEAENILDCLTREGVLDSPFFHYRLFFLLCGSLEILENQEPPFVVNTTSLSLSKREVRIPYWESSFQSCLIWSAKPPREGHAFLLENNDFIENIPTELMDKIQTAWFVSRSIGLEYLWRDEVTFADVVALHMRYFVHRYAVIKWVVLRPFFHLRKSNTCNDRFQHNELNRNLGNAWELLWFIDAVNEIGRTFGNDNELCWIKYIQIWLDEYKIDEIITSLQDEYYSKPKFSELYTTPFDQNKEKKTNEESDHRSILTETKKRLPYGIETLLTCTVILCLRIDHSLSVITYNDVCATYHCLSVAAISEKEKYDRFVILKEWEDEYTYLNYLAEQSTALVSLQERECRQRGAVEVEEFTIWLKLVQSVFSACTVKNGILVTLPEMMNPPLLYYPLSSVSQSTTNRNVSGSSMSSTFLDPVMCGNRWTVRQRVAALFEREAKHQRRLKEQRQVEKVAYMLRNGKLSL</sequence>
<feature type="region of interest" description="Disordered" evidence="1">
    <location>
        <begin position="321"/>
        <end position="384"/>
    </location>
</feature>
<dbReference type="Proteomes" id="UP000192257">
    <property type="component" value="Unassembled WGS sequence"/>
</dbReference>
<dbReference type="EMBL" id="NBCO01000003">
    <property type="protein sequence ID" value="ORC92540.1"/>
    <property type="molecule type" value="Genomic_DNA"/>
</dbReference>
<dbReference type="AlphaFoldDB" id="A0A1X0P7Y4"/>
<accession>A0A1X0P7Y4</accession>
<evidence type="ECO:0000313" key="2">
    <source>
        <dbReference type="EMBL" id="ORC92540.1"/>
    </source>
</evidence>
<gene>
    <name evidence="2" type="ORF">TM35_000032930</name>
</gene>
<proteinExistence type="predicted"/>
<feature type="compositionally biased region" description="Basic and acidic residues" evidence="1">
    <location>
        <begin position="365"/>
        <end position="377"/>
    </location>
</feature>
<evidence type="ECO:0000256" key="1">
    <source>
        <dbReference type="SAM" id="MobiDB-lite"/>
    </source>
</evidence>
<protein>
    <submittedName>
        <fullName evidence="2">Uncharacterized protein</fullName>
    </submittedName>
</protein>
<dbReference type="GeneID" id="39981840"/>
<comment type="caution">
    <text evidence="2">The sequence shown here is derived from an EMBL/GenBank/DDBJ whole genome shotgun (WGS) entry which is preliminary data.</text>
</comment>
<keyword evidence="3" id="KW-1185">Reference proteome</keyword>
<organism evidence="2 3">
    <name type="scientific">Trypanosoma theileri</name>
    <dbReference type="NCBI Taxonomy" id="67003"/>
    <lineage>
        <taxon>Eukaryota</taxon>
        <taxon>Discoba</taxon>
        <taxon>Euglenozoa</taxon>
        <taxon>Kinetoplastea</taxon>
        <taxon>Metakinetoplastina</taxon>
        <taxon>Trypanosomatida</taxon>
        <taxon>Trypanosomatidae</taxon>
        <taxon>Trypanosoma</taxon>
    </lineage>
</organism>
<dbReference type="VEuPathDB" id="TriTrypDB:TM35_000032930"/>
<evidence type="ECO:0000313" key="3">
    <source>
        <dbReference type="Proteomes" id="UP000192257"/>
    </source>
</evidence>
<name>A0A1X0P7Y4_9TRYP</name>
<dbReference type="OrthoDB" id="164285at2759"/>
<reference evidence="2 3" key="1">
    <citation type="submission" date="2017-03" db="EMBL/GenBank/DDBJ databases">
        <title>An alternative strategy for trypanosome survival in the mammalian bloodstream revealed through genome and transcriptome analysis of the ubiquitous bovine parasite Trypanosoma (Megatrypanum) theileri.</title>
        <authorList>
            <person name="Kelly S."/>
            <person name="Ivens A."/>
            <person name="Mott A."/>
            <person name="O'Neill E."/>
            <person name="Emms D."/>
            <person name="Macleod O."/>
            <person name="Voorheis P."/>
            <person name="Matthews J."/>
            <person name="Matthews K."/>
            <person name="Carrington M."/>
        </authorList>
    </citation>
    <scope>NUCLEOTIDE SEQUENCE [LARGE SCALE GENOMIC DNA]</scope>
    <source>
        <strain evidence="2">Edinburgh</strain>
    </source>
</reference>